<feature type="compositionally biased region" description="Basic and acidic residues" evidence="1">
    <location>
        <begin position="190"/>
        <end position="203"/>
    </location>
</feature>
<feature type="region of interest" description="Disordered" evidence="1">
    <location>
        <begin position="350"/>
        <end position="369"/>
    </location>
</feature>
<dbReference type="AlphaFoldDB" id="A0A643BWD6"/>
<name>A0A643BWD6_BALPH</name>
<gene>
    <name evidence="2" type="ORF">E2I00_014097</name>
</gene>
<feature type="compositionally biased region" description="Basic and acidic residues" evidence="1">
    <location>
        <begin position="293"/>
        <end position="311"/>
    </location>
</feature>
<organism evidence="2 3">
    <name type="scientific">Balaenoptera physalus</name>
    <name type="common">Fin whale</name>
    <name type="synonym">Balaena physalus</name>
    <dbReference type="NCBI Taxonomy" id="9770"/>
    <lineage>
        <taxon>Eukaryota</taxon>
        <taxon>Metazoa</taxon>
        <taxon>Chordata</taxon>
        <taxon>Craniata</taxon>
        <taxon>Vertebrata</taxon>
        <taxon>Euteleostomi</taxon>
        <taxon>Mammalia</taxon>
        <taxon>Eutheria</taxon>
        <taxon>Laurasiatheria</taxon>
        <taxon>Artiodactyla</taxon>
        <taxon>Whippomorpha</taxon>
        <taxon>Cetacea</taxon>
        <taxon>Mysticeti</taxon>
        <taxon>Balaenopteridae</taxon>
        <taxon>Balaenoptera</taxon>
    </lineage>
</organism>
<dbReference type="EMBL" id="SGJD01003907">
    <property type="protein sequence ID" value="KAB0392349.1"/>
    <property type="molecule type" value="Genomic_DNA"/>
</dbReference>
<proteinExistence type="predicted"/>
<protein>
    <submittedName>
        <fullName evidence="2">Uncharacterized protein</fullName>
    </submittedName>
</protein>
<comment type="caution">
    <text evidence="2">The sequence shown here is derived from an EMBL/GenBank/DDBJ whole genome shotgun (WGS) entry which is preliminary data.</text>
</comment>
<evidence type="ECO:0000313" key="2">
    <source>
        <dbReference type="EMBL" id="KAB0392349.1"/>
    </source>
</evidence>
<dbReference type="OrthoDB" id="1278353at2759"/>
<evidence type="ECO:0000256" key="1">
    <source>
        <dbReference type="SAM" id="MobiDB-lite"/>
    </source>
</evidence>
<accession>A0A643BWD6</accession>
<feature type="region of interest" description="Disordered" evidence="1">
    <location>
        <begin position="100"/>
        <end position="134"/>
    </location>
</feature>
<dbReference type="PANTHER" id="PTHR15508:SF9">
    <property type="entry name" value="SORTING NEXIN-15"/>
    <property type="match status" value="1"/>
</dbReference>
<feature type="region of interest" description="Disordered" evidence="1">
    <location>
        <begin position="291"/>
        <end position="326"/>
    </location>
</feature>
<feature type="region of interest" description="Disordered" evidence="1">
    <location>
        <begin position="187"/>
        <end position="216"/>
    </location>
</feature>
<dbReference type="InterPro" id="IPR051866">
    <property type="entry name" value="Intracell_Sig-Traffick_Protein"/>
</dbReference>
<feature type="non-terminal residue" evidence="2">
    <location>
        <position position="1"/>
    </location>
</feature>
<evidence type="ECO:0000313" key="3">
    <source>
        <dbReference type="Proteomes" id="UP000437017"/>
    </source>
</evidence>
<dbReference type="PANTHER" id="PTHR15508">
    <property type="entry name" value="RIBOSOMAL PROTEIN S6 KINASE"/>
    <property type="match status" value="1"/>
</dbReference>
<keyword evidence="3" id="KW-1185">Reference proteome</keyword>
<dbReference type="Proteomes" id="UP000437017">
    <property type="component" value="Unassembled WGS sequence"/>
</dbReference>
<feature type="region of interest" description="Disordered" evidence="1">
    <location>
        <begin position="1"/>
        <end position="28"/>
    </location>
</feature>
<sequence>RGLQPPPNPFRFLHEFPASPGSRPSPRTGVWRFKASVIKKPRKGAEDLVHFKVHISALDSPQLKEFFRGGEVTRSSEPPTQGVLPGWGGDTVLRSVQRPAHPANLSDPHTAPSMRLGPGALMSPGRTSGCPTERRGVERRGLDVLEHQGGVLCPCQAPHAKAELALLDPFSKEEGSALSPTCITWTRGLGKQEGRERKRKEGPPHLSEPSYRAHHPGLREEKASTYLAALQGYRDGVHILLQGDPSDPSPALREAPHTKAALALLDPFSKEEGSGLSPTCISELALMQSPKGWTRDLGKQEGRERKRKEGPPHLSEPSYRAHHPGLREEKASTYLAALQGYRDGVHILLQGDPSDPSPALREGVRKAAN</sequence>
<reference evidence="2 3" key="1">
    <citation type="journal article" date="2019" name="PLoS ONE">
        <title>Genomic analyses reveal an absence of contemporary introgressive admixture between fin whales and blue whales, despite known hybrids.</title>
        <authorList>
            <person name="Westbury M.V."/>
            <person name="Petersen B."/>
            <person name="Lorenzen E.D."/>
        </authorList>
    </citation>
    <scope>NUCLEOTIDE SEQUENCE [LARGE SCALE GENOMIC DNA]</scope>
    <source>
        <strain evidence="2">FinWhale-01</strain>
    </source>
</reference>